<proteinExistence type="predicted"/>
<evidence type="ECO:0000313" key="2">
    <source>
        <dbReference type="Proteomes" id="UP000182063"/>
    </source>
</evidence>
<name>A0A1L3ZV14_9SPHN</name>
<organism evidence="1 2">
    <name type="scientific">Tardibacter chloracetimidivorans</name>
    <dbReference type="NCBI Taxonomy" id="1921510"/>
    <lineage>
        <taxon>Bacteria</taxon>
        <taxon>Pseudomonadati</taxon>
        <taxon>Pseudomonadota</taxon>
        <taxon>Alphaproteobacteria</taxon>
        <taxon>Sphingomonadales</taxon>
        <taxon>Sphingomonadaceae</taxon>
        <taxon>Tardibacter</taxon>
    </lineage>
</organism>
<dbReference type="RefSeq" id="WP_072597066.1">
    <property type="nucleotide sequence ID" value="NZ_CP018221.1"/>
</dbReference>
<dbReference type="KEGG" id="sphj:BSL82_09265"/>
<dbReference type="STRING" id="1921510.BSL82_09265"/>
<dbReference type="Proteomes" id="UP000182063">
    <property type="component" value="Chromosome"/>
</dbReference>
<dbReference type="EMBL" id="CP018221">
    <property type="protein sequence ID" value="API59473.1"/>
    <property type="molecule type" value="Genomic_DNA"/>
</dbReference>
<gene>
    <name evidence="1" type="ORF">BSL82_09265</name>
</gene>
<dbReference type="OrthoDB" id="7450571at2"/>
<accession>A0A1L3ZV14</accession>
<evidence type="ECO:0000313" key="1">
    <source>
        <dbReference type="EMBL" id="API59473.1"/>
    </source>
</evidence>
<dbReference type="AlphaFoldDB" id="A0A1L3ZV14"/>
<protein>
    <submittedName>
        <fullName evidence="1">Uncharacterized protein</fullName>
    </submittedName>
</protein>
<reference evidence="2" key="1">
    <citation type="submission" date="2016-11" db="EMBL/GenBank/DDBJ databases">
        <title>Complete Genome Sequence of alachlor-degrading Sphingomonas sp. strain JJ-A5.</title>
        <authorList>
            <person name="Lee H."/>
            <person name="Ka J.-O."/>
        </authorList>
    </citation>
    <scope>NUCLEOTIDE SEQUENCE [LARGE SCALE GENOMIC DNA]</scope>
    <source>
        <strain evidence="2">JJ-A5</strain>
    </source>
</reference>
<keyword evidence="2" id="KW-1185">Reference proteome</keyword>
<sequence>MVDVARTNTLERVARVLAGEEASINAHGSSSSAGDEVDAAWRDRIDDAVAVLKTLREPDEEMARAGDPAMWLSMIEAALACEDEVRGGGASPA</sequence>